<dbReference type="eggNOG" id="ENOG5032WVF">
    <property type="taxonomic scope" value="Bacteria"/>
</dbReference>
<gene>
    <name evidence="1" type="ORF">Krac_6203</name>
</gene>
<dbReference type="RefSeq" id="WP_007917046.1">
    <property type="nucleotide sequence ID" value="NZ_ADVG01000003.1"/>
</dbReference>
<dbReference type="InParanoid" id="D6TY61"/>
<evidence type="ECO:0000313" key="2">
    <source>
        <dbReference type="Proteomes" id="UP000004508"/>
    </source>
</evidence>
<dbReference type="EMBL" id="ADVG01000003">
    <property type="protein sequence ID" value="EFH85057.1"/>
    <property type="molecule type" value="Genomic_DNA"/>
</dbReference>
<sequence>MASYLERYLQGECIQVWAELVALGDQIQNEPIYSDAWAAACETMRRVRQNIERMIPRLRALGYVFLHDQLPKDRDFSVQALAWIQAIPPVRTEPPSNIVVQLGVLEREVGLLPLSLRAFYQEVGGVNFMGWDEEAKIFDPLVVFAFDRELVEEPLEEPPEDSDDWADGYREEEQPLPEEYYHVVIAPDLYHKANMSGGSPYEIRISKTATADAVLLNEEHHTTFVNYLRLCCLHAGFPAREAMPSLLATHLDEVQRDMIPF</sequence>
<proteinExistence type="predicted"/>
<evidence type="ECO:0000313" key="1">
    <source>
        <dbReference type="EMBL" id="EFH85057.1"/>
    </source>
</evidence>
<dbReference type="AlphaFoldDB" id="D6TY61"/>
<dbReference type="Proteomes" id="UP000004508">
    <property type="component" value="Unassembled WGS sequence"/>
</dbReference>
<name>D6TY61_KTERA</name>
<reference evidence="1 2" key="1">
    <citation type="journal article" date="2011" name="Stand. Genomic Sci.">
        <title>Non-contiguous finished genome sequence and contextual data of the filamentous soil bacterium Ktedonobacter racemifer type strain (SOSP1-21).</title>
        <authorList>
            <person name="Chang Y.J."/>
            <person name="Land M."/>
            <person name="Hauser L."/>
            <person name="Chertkov O."/>
            <person name="Del Rio T.G."/>
            <person name="Nolan M."/>
            <person name="Copeland A."/>
            <person name="Tice H."/>
            <person name="Cheng J.F."/>
            <person name="Lucas S."/>
            <person name="Han C."/>
            <person name="Goodwin L."/>
            <person name="Pitluck S."/>
            <person name="Ivanova N."/>
            <person name="Ovchinikova G."/>
            <person name="Pati A."/>
            <person name="Chen A."/>
            <person name="Palaniappan K."/>
            <person name="Mavromatis K."/>
            <person name="Liolios K."/>
            <person name="Brettin T."/>
            <person name="Fiebig A."/>
            <person name="Rohde M."/>
            <person name="Abt B."/>
            <person name="Goker M."/>
            <person name="Detter J.C."/>
            <person name="Woyke T."/>
            <person name="Bristow J."/>
            <person name="Eisen J.A."/>
            <person name="Markowitz V."/>
            <person name="Hugenholtz P."/>
            <person name="Kyrpides N.C."/>
            <person name="Klenk H.P."/>
            <person name="Lapidus A."/>
        </authorList>
    </citation>
    <scope>NUCLEOTIDE SEQUENCE [LARGE SCALE GENOMIC DNA]</scope>
    <source>
        <strain evidence="2">DSM 44963</strain>
    </source>
</reference>
<dbReference type="OrthoDB" id="1333924at2"/>
<comment type="caution">
    <text evidence="1">The sequence shown here is derived from an EMBL/GenBank/DDBJ whole genome shotgun (WGS) entry which is preliminary data.</text>
</comment>
<organism evidence="1 2">
    <name type="scientific">Ktedonobacter racemifer DSM 44963</name>
    <dbReference type="NCBI Taxonomy" id="485913"/>
    <lineage>
        <taxon>Bacteria</taxon>
        <taxon>Bacillati</taxon>
        <taxon>Chloroflexota</taxon>
        <taxon>Ktedonobacteria</taxon>
        <taxon>Ktedonobacterales</taxon>
        <taxon>Ktedonobacteraceae</taxon>
        <taxon>Ktedonobacter</taxon>
    </lineage>
</organism>
<protein>
    <submittedName>
        <fullName evidence="1">Uncharacterized protein</fullName>
    </submittedName>
</protein>
<accession>D6TY61</accession>
<keyword evidence="2" id="KW-1185">Reference proteome</keyword>